<name>A0ABU2G924_9EURY</name>
<keyword evidence="3" id="KW-0378">Hydrolase</keyword>
<keyword evidence="1" id="KW-0472">Membrane</keyword>
<dbReference type="EMBL" id="JAMQOQ010000007">
    <property type="protein sequence ID" value="MDS0296633.1"/>
    <property type="molecule type" value="Genomic_DNA"/>
</dbReference>
<keyword evidence="3" id="KW-0645">Protease</keyword>
<sequence length="239" mass="25397">MKDIASRVKHVLLAIALAAAGFLLGLVLLSFGTAFFEMFGVTLTERPAIRLVVSTILLQGVAFGTVALWYVAFRSRGSELLHVRFPSRRDIIWIIGGGLLFVGVYFGLTEFVTAVGLPIAQNNVAIIASETPSVVLLLVPLSILLVGPGEELLFRGIVQGLLTESFTARSAIVLASAIFAISHAGSLTGRGQLTYMIVVFGLAVVLGTFYELSGNLVVPALLHGGYNAVLYTNLYLSSA</sequence>
<feature type="transmembrane region" description="Helical" evidence="1">
    <location>
        <begin position="166"/>
        <end position="186"/>
    </location>
</feature>
<keyword evidence="3" id="KW-0482">Metalloprotease</keyword>
<dbReference type="Proteomes" id="UP001254813">
    <property type="component" value="Unassembled WGS sequence"/>
</dbReference>
<evidence type="ECO:0000256" key="1">
    <source>
        <dbReference type="SAM" id="Phobius"/>
    </source>
</evidence>
<evidence type="ECO:0000313" key="3">
    <source>
        <dbReference type="EMBL" id="MDS0296633.1"/>
    </source>
</evidence>
<dbReference type="Pfam" id="PF02517">
    <property type="entry name" value="Rce1-like"/>
    <property type="match status" value="1"/>
</dbReference>
<dbReference type="InterPro" id="IPR003675">
    <property type="entry name" value="Rce1/LyrA-like_dom"/>
</dbReference>
<feature type="transmembrane region" description="Helical" evidence="1">
    <location>
        <begin position="91"/>
        <end position="112"/>
    </location>
</feature>
<evidence type="ECO:0000313" key="4">
    <source>
        <dbReference type="Proteomes" id="UP001254813"/>
    </source>
</evidence>
<gene>
    <name evidence="3" type="ORF">NDI79_20910</name>
</gene>
<organism evidence="3 4">
    <name type="scientific">Halogeometricum luteum</name>
    <dbReference type="NCBI Taxonomy" id="2950537"/>
    <lineage>
        <taxon>Archaea</taxon>
        <taxon>Methanobacteriati</taxon>
        <taxon>Methanobacteriota</taxon>
        <taxon>Stenosarchaea group</taxon>
        <taxon>Halobacteria</taxon>
        <taxon>Halobacteriales</taxon>
        <taxon>Haloferacaceae</taxon>
        <taxon>Halogeometricum</taxon>
    </lineage>
</organism>
<comment type="caution">
    <text evidence="3">The sequence shown here is derived from an EMBL/GenBank/DDBJ whole genome shotgun (WGS) entry which is preliminary data.</text>
</comment>
<proteinExistence type="predicted"/>
<keyword evidence="4" id="KW-1185">Reference proteome</keyword>
<feature type="transmembrane region" description="Helical" evidence="1">
    <location>
        <begin position="124"/>
        <end position="146"/>
    </location>
</feature>
<feature type="transmembrane region" description="Helical" evidence="1">
    <location>
        <begin position="193"/>
        <end position="210"/>
    </location>
</feature>
<evidence type="ECO:0000259" key="2">
    <source>
        <dbReference type="Pfam" id="PF02517"/>
    </source>
</evidence>
<reference evidence="3 4" key="1">
    <citation type="submission" date="2022-06" db="EMBL/GenBank/DDBJ databases">
        <title>Halogeometricum sp. a new haloarchaeum isolate from saline soil.</title>
        <authorList>
            <person name="Strakova D."/>
            <person name="Galisteo C."/>
            <person name="Sanchez-Porro C."/>
            <person name="Ventosa A."/>
        </authorList>
    </citation>
    <scope>NUCLEOTIDE SEQUENCE [LARGE SCALE GENOMIC DNA]</scope>
    <source>
        <strain evidence="4">S3BR25-2</strain>
    </source>
</reference>
<feature type="transmembrane region" description="Helical" evidence="1">
    <location>
        <begin position="12"/>
        <end position="36"/>
    </location>
</feature>
<keyword evidence="1" id="KW-0812">Transmembrane</keyword>
<feature type="transmembrane region" description="Helical" evidence="1">
    <location>
        <begin position="48"/>
        <end position="71"/>
    </location>
</feature>
<feature type="domain" description="CAAX prenyl protease 2/Lysostaphin resistance protein A-like" evidence="2">
    <location>
        <begin position="135"/>
        <end position="229"/>
    </location>
</feature>
<keyword evidence="1" id="KW-1133">Transmembrane helix</keyword>
<accession>A0ABU2G924</accession>
<protein>
    <submittedName>
        <fullName evidence="3">CPBP family intramembrane metalloprotease</fullName>
    </submittedName>
</protein>
<dbReference type="RefSeq" id="WP_310930641.1">
    <property type="nucleotide sequence ID" value="NZ_JAMQOQ010000007.1"/>
</dbReference>
<dbReference type="GO" id="GO:0008237">
    <property type="term" value="F:metallopeptidase activity"/>
    <property type="evidence" value="ECO:0007669"/>
    <property type="project" value="UniProtKB-KW"/>
</dbReference>